<organism evidence="3 4">
    <name type="scientific">Priestia megaterium (strain WSH-002)</name>
    <name type="common">Bacillus megaterium</name>
    <dbReference type="NCBI Taxonomy" id="1006007"/>
    <lineage>
        <taxon>Bacteria</taxon>
        <taxon>Bacillati</taxon>
        <taxon>Bacillota</taxon>
        <taxon>Bacilli</taxon>
        <taxon>Bacillales</taxon>
        <taxon>Bacillaceae</taxon>
        <taxon>Priestia</taxon>
    </lineage>
</organism>
<proteinExistence type="predicted"/>
<sequence length="89" mass="10008">MEERTMKALQNKILTDGIVLSDTVLKVDTFLNHQMDPVLMKEIGEEFALRFENAGITKILTIESSGIAPAIMTALRLNVEMVFARKRSL</sequence>
<gene>
    <name evidence="3" type="primary">xpt</name>
    <name evidence="3" type="ORF">BMWSH_3780</name>
</gene>
<dbReference type="KEGG" id="bmh:BMWSH_3780"/>
<dbReference type="AlphaFoldDB" id="A0A8D3X1L7"/>
<dbReference type="GO" id="GO:0006166">
    <property type="term" value="P:purine ribonucleoside salvage"/>
    <property type="evidence" value="ECO:0007669"/>
    <property type="project" value="UniProtKB-KW"/>
</dbReference>
<name>A0A8D3X1L7_PRIMW</name>
<dbReference type="PANTHER" id="PTHR43864:SF1">
    <property type="entry name" value="XANTHINE PHOSPHORIBOSYLTRANSFERASE"/>
    <property type="match status" value="1"/>
</dbReference>
<evidence type="ECO:0000256" key="1">
    <source>
        <dbReference type="ARBA" id="ARBA00022679"/>
    </source>
</evidence>
<keyword evidence="1 3" id="KW-0808">Transferase</keyword>
<accession>A0A8D3X1L7</accession>
<reference evidence="3 4" key="1">
    <citation type="journal article" date="2011" name="J. Bacteriol.">
        <title>Complete genome sequence of the industrial strain Bacillus megaterium WSH-002.</title>
        <authorList>
            <person name="Liu L."/>
            <person name="Li Y."/>
            <person name="Zhang J."/>
            <person name="Zou W."/>
            <person name="Zhou Z."/>
            <person name="Liu J."/>
            <person name="Li X."/>
            <person name="Wang L."/>
            <person name="Chen J."/>
        </authorList>
    </citation>
    <scope>NUCLEOTIDE SEQUENCE [LARGE SCALE GENOMIC DNA]</scope>
    <source>
        <strain evidence="3 4">WSH-002</strain>
    </source>
</reference>
<dbReference type="GO" id="GO:0016757">
    <property type="term" value="F:glycosyltransferase activity"/>
    <property type="evidence" value="ECO:0007669"/>
    <property type="project" value="UniProtKB-KW"/>
</dbReference>
<dbReference type="EMBL" id="CP003017">
    <property type="protein sequence ID" value="AEN90661.1"/>
    <property type="molecule type" value="Genomic_DNA"/>
</dbReference>
<evidence type="ECO:0000256" key="2">
    <source>
        <dbReference type="ARBA" id="ARBA00022726"/>
    </source>
</evidence>
<dbReference type="InterPro" id="IPR029057">
    <property type="entry name" value="PRTase-like"/>
</dbReference>
<protein>
    <submittedName>
        <fullName evidence="3">Xanthine phosphoribosyltransferase 1</fullName>
    </submittedName>
</protein>
<evidence type="ECO:0000313" key="4">
    <source>
        <dbReference type="Proteomes" id="UP000001283"/>
    </source>
</evidence>
<dbReference type="Proteomes" id="UP000001283">
    <property type="component" value="Chromosome"/>
</dbReference>
<dbReference type="InterPro" id="IPR050118">
    <property type="entry name" value="Pur/Pyrimidine_PRTase"/>
</dbReference>
<dbReference type="SUPFAM" id="SSF53271">
    <property type="entry name" value="PRTase-like"/>
    <property type="match status" value="1"/>
</dbReference>
<dbReference type="Gene3D" id="3.40.50.2020">
    <property type="match status" value="1"/>
</dbReference>
<keyword evidence="2" id="KW-0660">Purine salvage</keyword>
<keyword evidence="3" id="KW-0328">Glycosyltransferase</keyword>
<dbReference type="PANTHER" id="PTHR43864">
    <property type="entry name" value="HYPOXANTHINE/GUANINE PHOSPHORIBOSYLTRANSFERASE"/>
    <property type="match status" value="1"/>
</dbReference>
<evidence type="ECO:0000313" key="3">
    <source>
        <dbReference type="EMBL" id="AEN90661.1"/>
    </source>
</evidence>